<evidence type="ECO:0000313" key="1">
    <source>
        <dbReference type="EMBL" id="QIK73631.1"/>
    </source>
</evidence>
<reference evidence="1 2" key="1">
    <citation type="submission" date="2020-03" db="EMBL/GenBank/DDBJ databases">
        <title>Propioniciclava sp. nov., isolated from Hydrophilus acuminatus.</title>
        <authorList>
            <person name="Hyun D.-W."/>
            <person name="Bae J.-W."/>
        </authorList>
    </citation>
    <scope>NUCLEOTIDE SEQUENCE [LARGE SCALE GENOMIC DNA]</scope>
    <source>
        <strain evidence="1 2">HDW11</strain>
    </source>
</reference>
<dbReference type="RefSeq" id="WP_166234698.1">
    <property type="nucleotide sequence ID" value="NZ_CP049865.1"/>
</dbReference>
<organism evidence="1 2">
    <name type="scientific">Propioniciclava coleopterorum</name>
    <dbReference type="NCBI Taxonomy" id="2714937"/>
    <lineage>
        <taxon>Bacteria</taxon>
        <taxon>Bacillati</taxon>
        <taxon>Actinomycetota</taxon>
        <taxon>Actinomycetes</taxon>
        <taxon>Propionibacteriales</taxon>
        <taxon>Propionibacteriaceae</taxon>
        <taxon>Propioniciclava</taxon>
    </lineage>
</organism>
<gene>
    <name evidence="1" type="ORF">G7070_16895</name>
</gene>
<dbReference type="KEGG" id="prv:G7070_16895"/>
<dbReference type="EMBL" id="CP049865">
    <property type="protein sequence ID" value="QIK73631.1"/>
    <property type="molecule type" value="Genomic_DNA"/>
</dbReference>
<sequence length="75" mass="8248">MDDELVLRLSQAEALVLREWLARSAEADAPAPFVDDAEPRLLGDLLATLDDALGEVRHSNPEALLRTARARVREG</sequence>
<accession>A0A6G7YAF9</accession>
<name>A0A6G7YAF9_9ACTN</name>
<protein>
    <submittedName>
        <fullName evidence="1">Uncharacterized protein</fullName>
    </submittedName>
</protein>
<dbReference type="AlphaFoldDB" id="A0A6G7YAF9"/>
<dbReference type="Proteomes" id="UP000501058">
    <property type="component" value="Chromosome"/>
</dbReference>
<evidence type="ECO:0000313" key="2">
    <source>
        <dbReference type="Proteomes" id="UP000501058"/>
    </source>
</evidence>
<keyword evidence="2" id="KW-1185">Reference proteome</keyword>
<proteinExistence type="predicted"/>